<dbReference type="RefSeq" id="WP_114030565.1">
    <property type="nucleotide sequence ID" value="NZ_QOIL01000011.1"/>
</dbReference>
<keyword evidence="1" id="KW-0812">Transmembrane</keyword>
<feature type="domain" description="NAD-dependent epimerase/dehydratase" evidence="2">
    <location>
        <begin position="18"/>
        <end position="226"/>
    </location>
</feature>
<gene>
    <name evidence="3" type="ORF">DQ384_21115</name>
</gene>
<keyword evidence="1" id="KW-0472">Membrane</keyword>
<dbReference type="PANTHER" id="PTHR43245">
    <property type="entry name" value="BIFUNCTIONAL POLYMYXIN RESISTANCE PROTEIN ARNA"/>
    <property type="match status" value="1"/>
</dbReference>
<sequence>MQSEDLVPTSKRLRPPVVAVTGAASGLGREFLSRVASSADFRRVVAIDDQRGDVPDVTWRVLDVRDPLLANRISDVDVLVHLATDYSLDSDAGERRAYNLRAAQTVLTASAAARVRRVVLVTSAMVYGAAPDNPVPLPEDAPVAAEPDSGVVGDHLEIEALVRRCLRSHPGLEVTVLRPAAVVGQGVDTVVTRHFEAPRLLTVKGSAPRWQFCHVDDLVSALELAALGQVTGVVTVGSDGWLEMEQVEELSGLRRFELPAGLTFGTAQRLHRLGITPAPATDLHYVVYPWVVDCASLRAAGWKPAWTNEAALHQLLELSEGRHAVVGRRLSGKEATITAAGATVAVIGTAAIVRQVRRKRRT</sequence>
<dbReference type="Gene3D" id="3.40.50.720">
    <property type="entry name" value="NAD(P)-binding Rossmann-like Domain"/>
    <property type="match status" value="1"/>
</dbReference>
<feature type="transmembrane region" description="Helical" evidence="1">
    <location>
        <begin position="335"/>
        <end position="353"/>
    </location>
</feature>
<accession>A0A367FIR2</accession>
<evidence type="ECO:0000313" key="4">
    <source>
        <dbReference type="Proteomes" id="UP000253094"/>
    </source>
</evidence>
<dbReference type="InterPro" id="IPR050177">
    <property type="entry name" value="Lipid_A_modif_metabolic_enz"/>
</dbReference>
<dbReference type="InterPro" id="IPR001509">
    <property type="entry name" value="Epimerase_deHydtase"/>
</dbReference>
<organism evidence="3 4">
    <name type="scientific">Sphaerisporangium album</name>
    <dbReference type="NCBI Taxonomy" id="509200"/>
    <lineage>
        <taxon>Bacteria</taxon>
        <taxon>Bacillati</taxon>
        <taxon>Actinomycetota</taxon>
        <taxon>Actinomycetes</taxon>
        <taxon>Streptosporangiales</taxon>
        <taxon>Streptosporangiaceae</taxon>
        <taxon>Sphaerisporangium</taxon>
    </lineage>
</organism>
<dbReference type="InterPro" id="IPR036291">
    <property type="entry name" value="NAD(P)-bd_dom_sf"/>
</dbReference>
<keyword evidence="4" id="KW-1185">Reference proteome</keyword>
<protein>
    <submittedName>
        <fullName evidence="3">NAD-dependent epimerase/dehydratase family protein</fullName>
    </submittedName>
</protein>
<proteinExistence type="predicted"/>
<keyword evidence="1" id="KW-1133">Transmembrane helix</keyword>
<evidence type="ECO:0000259" key="2">
    <source>
        <dbReference type="Pfam" id="PF01370"/>
    </source>
</evidence>
<comment type="caution">
    <text evidence="3">The sequence shown here is derived from an EMBL/GenBank/DDBJ whole genome shotgun (WGS) entry which is preliminary data.</text>
</comment>
<dbReference type="Proteomes" id="UP000253094">
    <property type="component" value="Unassembled WGS sequence"/>
</dbReference>
<dbReference type="AlphaFoldDB" id="A0A367FIR2"/>
<dbReference type="SUPFAM" id="SSF51735">
    <property type="entry name" value="NAD(P)-binding Rossmann-fold domains"/>
    <property type="match status" value="1"/>
</dbReference>
<reference evidence="3 4" key="1">
    <citation type="submission" date="2018-06" db="EMBL/GenBank/DDBJ databases">
        <title>Sphaerisporangium craniellae sp. nov., isolated from a marine sponge in the South China Sea.</title>
        <authorList>
            <person name="Li L."/>
        </authorList>
    </citation>
    <scope>NUCLEOTIDE SEQUENCE [LARGE SCALE GENOMIC DNA]</scope>
    <source>
        <strain evidence="3 4">CCTCC AA 208026</strain>
    </source>
</reference>
<evidence type="ECO:0000313" key="3">
    <source>
        <dbReference type="EMBL" id="RCG29525.1"/>
    </source>
</evidence>
<dbReference type="OrthoDB" id="9795501at2"/>
<dbReference type="Pfam" id="PF01370">
    <property type="entry name" value="Epimerase"/>
    <property type="match status" value="1"/>
</dbReference>
<dbReference type="PANTHER" id="PTHR43245:SF52">
    <property type="entry name" value="NAD-DEPENDENT EPIMERASE_DEHYDRATASE"/>
    <property type="match status" value="1"/>
</dbReference>
<dbReference type="EMBL" id="QOIL01000011">
    <property type="protein sequence ID" value="RCG29525.1"/>
    <property type="molecule type" value="Genomic_DNA"/>
</dbReference>
<evidence type="ECO:0000256" key="1">
    <source>
        <dbReference type="SAM" id="Phobius"/>
    </source>
</evidence>
<name>A0A367FIR2_9ACTN</name>